<evidence type="ECO:0000256" key="2">
    <source>
        <dbReference type="ARBA" id="ARBA00023002"/>
    </source>
</evidence>
<dbReference type="PRINTS" id="PR00080">
    <property type="entry name" value="SDRFAMILY"/>
</dbReference>
<dbReference type="AlphaFoldDB" id="A0A1G2M916"/>
<dbReference type="PANTHER" id="PTHR42760">
    <property type="entry name" value="SHORT-CHAIN DEHYDROGENASES/REDUCTASES FAMILY MEMBER"/>
    <property type="match status" value="1"/>
</dbReference>
<accession>A0A1G2M916</accession>
<proteinExistence type="inferred from homology"/>
<sequence length="277" mass="30309">MHNLKELFSLKGRIAVVTGGQGDLGSEYVKTLASAGAKVVVLDIKKEIHPKIRELCDAGAEIVTFTVDLTEKGEVRKAFGEIRSTLRDTPSILINNAGRATHPNAPKEESGPFEDYPEEVWEGMLDSHLKAALLASQEFIRSYKSAKKTQGSIINVSSTYGLVSPEQGMYEFRRKSKGAYYKPIGYSVAKSGMLGFTKWLAEYCAFEKTGIRVNTLVPGGVEAGQDPTFIREYEKRTMLGRMANNSDYNGAILFLASNASAYMTGAELVVDGGWTAR</sequence>
<dbReference type="Gene3D" id="3.40.50.720">
    <property type="entry name" value="NAD(P)-binding Rossmann-like Domain"/>
    <property type="match status" value="1"/>
</dbReference>
<keyword evidence="2" id="KW-0560">Oxidoreductase</keyword>
<evidence type="ECO:0000313" key="4">
    <source>
        <dbReference type="Proteomes" id="UP000178121"/>
    </source>
</evidence>
<dbReference type="InterPro" id="IPR002347">
    <property type="entry name" value="SDR_fam"/>
</dbReference>
<reference evidence="3 4" key="1">
    <citation type="journal article" date="2016" name="Nat. Commun.">
        <title>Thousands of microbial genomes shed light on interconnected biogeochemical processes in an aquifer system.</title>
        <authorList>
            <person name="Anantharaman K."/>
            <person name="Brown C.T."/>
            <person name="Hug L.A."/>
            <person name="Sharon I."/>
            <person name="Castelle C.J."/>
            <person name="Probst A.J."/>
            <person name="Thomas B.C."/>
            <person name="Singh A."/>
            <person name="Wilkins M.J."/>
            <person name="Karaoz U."/>
            <person name="Brodie E.L."/>
            <person name="Williams K.H."/>
            <person name="Hubbard S.S."/>
            <person name="Banfield J.F."/>
        </authorList>
    </citation>
    <scope>NUCLEOTIDE SEQUENCE [LARGE SCALE GENOMIC DNA]</scope>
</reference>
<dbReference type="GO" id="GO:0016616">
    <property type="term" value="F:oxidoreductase activity, acting on the CH-OH group of donors, NAD or NADP as acceptor"/>
    <property type="evidence" value="ECO:0007669"/>
    <property type="project" value="TreeGrafter"/>
</dbReference>
<organism evidence="3 4">
    <name type="scientific">Candidatus Taylorbacteria bacterium RIFCSPHIGHO2_01_FULL_51_15</name>
    <dbReference type="NCBI Taxonomy" id="1802304"/>
    <lineage>
        <taxon>Bacteria</taxon>
        <taxon>Candidatus Tayloriibacteriota</taxon>
    </lineage>
</organism>
<dbReference type="Proteomes" id="UP000178121">
    <property type="component" value="Unassembled WGS sequence"/>
</dbReference>
<dbReference type="Pfam" id="PF13561">
    <property type="entry name" value="adh_short_C2"/>
    <property type="match status" value="1"/>
</dbReference>
<dbReference type="PRINTS" id="PR00081">
    <property type="entry name" value="GDHRDH"/>
</dbReference>
<evidence type="ECO:0000313" key="3">
    <source>
        <dbReference type="EMBL" id="OHA20387.1"/>
    </source>
</evidence>
<evidence type="ECO:0008006" key="5">
    <source>
        <dbReference type="Google" id="ProtNLM"/>
    </source>
</evidence>
<dbReference type="EMBL" id="MHRI01000030">
    <property type="protein sequence ID" value="OHA20387.1"/>
    <property type="molecule type" value="Genomic_DNA"/>
</dbReference>
<comment type="caution">
    <text evidence="3">The sequence shown here is derived from an EMBL/GenBank/DDBJ whole genome shotgun (WGS) entry which is preliminary data.</text>
</comment>
<evidence type="ECO:0000256" key="1">
    <source>
        <dbReference type="ARBA" id="ARBA00006484"/>
    </source>
</evidence>
<comment type="similarity">
    <text evidence="1">Belongs to the short-chain dehydrogenases/reductases (SDR) family.</text>
</comment>
<name>A0A1G2M916_9BACT</name>
<dbReference type="PANTHER" id="PTHR42760:SF133">
    <property type="entry name" value="3-OXOACYL-[ACYL-CARRIER-PROTEIN] REDUCTASE"/>
    <property type="match status" value="1"/>
</dbReference>
<protein>
    <recommendedName>
        <fullName evidence="5">Short-chain dehydrogenase</fullName>
    </recommendedName>
</protein>
<dbReference type="InterPro" id="IPR036291">
    <property type="entry name" value="NAD(P)-bd_dom_sf"/>
</dbReference>
<dbReference type="SUPFAM" id="SSF51735">
    <property type="entry name" value="NAD(P)-binding Rossmann-fold domains"/>
    <property type="match status" value="1"/>
</dbReference>
<gene>
    <name evidence="3" type="ORF">A2849_01255</name>
</gene>